<evidence type="ECO:0000313" key="7">
    <source>
        <dbReference type="Proteomes" id="UP000516028"/>
    </source>
</evidence>
<dbReference type="SUPFAM" id="SSF55785">
    <property type="entry name" value="PYP-like sensor domain (PAS domain)"/>
    <property type="match status" value="1"/>
</dbReference>
<dbReference type="RefSeq" id="WP_187723133.1">
    <property type="nucleotide sequence ID" value="NZ_CP060783.1"/>
</dbReference>
<dbReference type="AlphaFoldDB" id="A0A7H0GGK5"/>
<feature type="domain" description="PAS" evidence="5">
    <location>
        <begin position="28"/>
        <end position="57"/>
    </location>
</feature>
<dbReference type="NCBIfam" id="TIGR00229">
    <property type="entry name" value="sensory_box"/>
    <property type="match status" value="1"/>
</dbReference>
<dbReference type="SMART" id="SM00091">
    <property type="entry name" value="PAS"/>
    <property type="match status" value="1"/>
</dbReference>
<dbReference type="PANTHER" id="PTHR44688:SF16">
    <property type="entry name" value="DNA-BINDING TRANSCRIPTIONAL ACTIVATOR DEVR_DOSR"/>
    <property type="match status" value="1"/>
</dbReference>
<dbReference type="Proteomes" id="UP000516028">
    <property type="component" value="Chromosome"/>
</dbReference>
<keyword evidence="3" id="KW-0804">Transcription</keyword>
<dbReference type="KEGG" id="daer:H9K75_14040"/>
<dbReference type="InterPro" id="IPR036388">
    <property type="entry name" value="WH-like_DNA-bd_sf"/>
</dbReference>
<dbReference type="PROSITE" id="PS50112">
    <property type="entry name" value="PAS"/>
    <property type="match status" value="1"/>
</dbReference>
<dbReference type="Gene3D" id="3.30.450.20">
    <property type="entry name" value="PAS domain"/>
    <property type="match status" value="1"/>
</dbReference>
<dbReference type="InterPro" id="IPR000014">
    <property type="entry name" value="PAS"/>
</dbReference>
<evidence type="ECO:0000259" key="5">
    <source>
        <dbReference type="PROSITE" id="PS50112"/>
    </source>
</evidence>
<dbReference type="InterPro" id="IPR000792">
    <property type="entry name" value="Tscrpt_reg_LuxR_C"/>
</dbReference>
<accession>A0A7H0GGK5</accession>
<dbReference type="InterPro" id="IPR035965">
    <property type="entry name" value="PAS-like_dom_sf"/>
</dbReference>
<protein>
    <submittedName>
        <fullName evidence="6">PAS and helix-turn-helix domain-containing protein</fullName>
    </submittedName>
</protein>
<dbReference type="SMART" id="SM00421">
    <property type="entry name" value="HTH_LUXR"/>
    <property type="match status" value="1"/>
</dbReference>
<gene>
    <name evidence="6" type="ORF">H9K75_14040</name>
</gene>
<dbReference type="GO" id="GO:0003677">
    <property type="term" value="F:DNA binding"/>
    <property type="evidence" value="ECO:0007669"/>
    <property type="project" value="UniProtKB-KW"/>
</dbReference>
<feature type="domain" description="HTH luxR-type" evidence="4">
    <location>
        <begin position="120"/>
        <end position="185"/>
    </location>
</feature>
<dbReference type="InterPro" id="IPR016032">
    <property type="entry name" value="Sig_transdc_resp-reg_C-effctor"/>
</dbReference>
<dbReference type="PROSITE" id="PS00622">
    <property type="entry name" value="HTH_LUXR_1"/>
    <property type="match status" value="1"/>
</dbReference>
<dbReference type="GO" id="GO:0006355">
    <property type="term" value="P:regulation of DNA-templated transcription"/>
    <property type="evidence" value="ECO:0007669"/>
    <property type="project" value="InterPro"/>
</dbReference>
<dbReference type="Pfam" id="PF00196">
    <property type="entry name" value="GerE"/>
    <property type="match status" value="1"/>
</dbReference>
<dbReference type="Pfam" id="PF13426">
    <property type="entry name" value="PAS_9"/>
    <property type="match status" value="1"/>
</dbReference>
<dbReference type="PROSITE" id="PS50043">
    <property type="entry name" value="HTH_LUXR_2"/>
    <property type="match status" value="1"/>
</dbReference>
<keyword evidence="2" id="KW-0238">DNA-binding</keyword>
<dbReference type="PANTHER" id="PTHR44688">
    <property type="entry name" value="DNA-BINDING TRANSCRIPTIONAL ACTIVATOR DEVR_DOSR"/>
    <property type="match status" value="1"/>
</dbReference>
<keyword evidence="7" id="KW-1185">Reference proteome</keyword>
<sequence>MAYSDIDHHLLVFDLAPVGLLVAKHRQISSYNQSFCDIFGYPPEALLGRSLEVLYPSASEFTDTGSRALALMRETGNYADSRIMRKHDGSLFWCHVAGRTADRVDPFALSVWVFEDISAERPVTTALTARERQIAQFLVSGKSSKQIAADLGISLRTVEAHRGRLIRKFDVSGTNELIARLVGRV</sequence>
<keyword evidence="1" id="KW-0805">Transcription regulation</keyword>
<dbReference type="PRINTS" id="PR00038">
    <property type="entry name" value="HTHLUXR"/>
</dbReference>
<dbReference type="CDD" id="cd00130">
    <property type="entry name" value="PAS"/>
    <property type="match status" value="1"/>
</dbReference>
<dbReference type="CDD" id="cd06170">
    <property type="entry name" value="LuxR_C_like"/>
    <property type="match status" value="1"/>
</dbReference>
<evidence type="ECO:0000259" key="4">
    <source>
        <dbReference type="PROSITE" id="PS50043"/>
    </source>
</evidence>
<evidence type="ECO:0000313" key="6">
    <source>
        <dbReference type="EMBL" id="QNP47421.1"/>
    </source>
</evidence>
<name>A0A7H0GGK5_9BURK</name>
<dbReference type="Gene3D" id="1.10.10.10">
    <property type="entry name" value="Winged helix-like DNA-binding domain superfamily/Winged helix DNA-binding domain"/>
    <property type="match status" value="1"/>
</dbReference>
<evidence type="ECO:0000256" key="2">
    <source>
        <dbReference type="ARBA" id="ARBA00023125"/>
    </source>
</evidence>
<dbReference type="SUPFAM" id="SSF46894">
    <property type="entry name" value="C-terminal effector domain of the bipartite response regulators"/>
    <property type="match status" value="1"/>
</dbReference>
<evidence type="ECO:0000256" key="3">
    <source>
        <dbReference type="ARBA" id="ARBA00023163"/>
    </source>
</evidence>
<evidence type="ECO:0000256" key="1">
    <source>
        <dbReference type="ARBA" id="ARBA00023015"/>
    </source>
</evidence>
<reference evidence="6 7" key="1">
    <citation type="submission" date="2020-08" db="EMBL/GenBank/DDBJ databases">
        <title>Genome sequence of Diaphorobacter aerolatus KACC 16536T.</title>
        <authorList>
            <person name="Hyun D.-W."/>
            <person name="Bae J.-W."/>
        </authorList>
    </citation>
    <scope>NUCLEOTIDE SEQUENCE [LARGE SCALE GENOMIC DNA]</scope>
    <source>
        <strain evidence="6 7">KACC 16536</strain>
    </source>
</reference>
<organism evidence="6 7">
    <name type="scientific">Diaphorobacter aerolatus</name>
    <dbReference type="NCBI Taxonomy" id="1288495"/>
    <lineage>
        <taxon>Bacteria</taxon>
        <taxon>Pseudomonadati</taxon>
        <taxon>Pseudomonadota</taxon>
        <taxon>Betaproteobacteria</taxon>
        <taxon>Burkholderiales</taxon>
        <taxon>Comamonadaceae</taxon>
        <taxon>Diaphorobacter</taxon>
    </lineage>
</organism>
<proteinExistence type="predicted"/>
<dbReference type="EMBL" id="CP060783">
    <property type="protein sequence ID" value="QNP47421.1"/>
    <property type="molecule type" value="Genomic_DNA"/>
</dbReference>